<organism evidence="2 3">
    <name type="scientific">Kluyvera intermedia</name>
    <name type="common">Enterobacter intermedius</name>
    <dbReference type="NCBI Taxonomy" id="61648"/>
    <lineage>
        <taxon>Bacteria</taxon>
        <taxon>Pseudomonadati</taxon>
        <taxon>Pseudomonadota</taxon>
        <taxon>Gammaproteobacteria</taxon>
        <taxon>Enterobacterales</taxon>
        <taxon>Enterobacteriaceae</taxon>
        <taxon>Kluyvera</taxon>
    </lineage>
</organism>
<protein>
    <recommendedName>
        <fullName evidence="1">DUF6575 domain-containing protein</fullName>
    </recommendedName>
</protein>
<evidence type="ECO:0000313" key="3">
    <source>
        <dbReference type="Proteomes" id="UP000344450"/>
    </source>
</evidence>
<dbReference type="GeneID" id="91973254"/>
<evidence type="ECO:0000313" key="2">
    <source>
        <dbReference type="EMBL" id="QGH30464.1"/>
    </source>
</evidence>
<proteinExistence type="predicted"/>
<reference evidence="2 3" key="1">
    <citation type="submission" date="2019-10" db="EMBL/GenBank/DDBJ databases">
        <title>Complete genome sequencing of drug resistant plasmids in Kluyvera intermedia.</title>
        <authorList>
            <person name="Ke C."/>
            <person name="Jian S."/>
        </authorList>
    </citation>
    <scope>NUCLEOTIDE SEQUENCE [LARGE SCALE GENOMIC DNA]</scope>
    <source>
        <strain evidence="2 3">N2-1</strain>
    </source>
</reference>
<dbReference type="InterPro" id="IPR046482">
    <property type="entry name" value="DUF6575"/>
</dbReference>
<dbReference type="Pfam" id="PF20215">
    <property type="entry name" value="DUF6575"/>
    <property type="match status" value="1"/>
</dbReference>
<dbReference type="RefSeq" id="WP_153743108.1">
    <property type="nucleotide sequence ID" value="NZ_CP045843.1"/>
</dbReference>
<keyword evidence="3" id="KW-1185">Reference proteome</keyword>
<name>A0ABX6DPR6_KLUIN</name>
<sequence>MKKIFAHSPIHGELYFKTIYDYFDGPKLFSLVTKRGDTLLAYWSDESDYSYSWVLISLSKPKLLAFESKSIDIYTILNEKDEKYFFLMETPFKKGSLATATCKLGDIKDHILMPDKGLKISFLERIITDEEILAIKEENILSADYSIHIDKPKNSKALIDFSMISPVFQVFDELYTQFIASMKLNDKLIPVCGRPGSFILDFNSTKFNLIENELHSLSELIKNRRDINSFITEKKIPSQSLEALFNHIIEDDLVIDLSNKNSKDDFFKINKSDAEFYLRKINQLTSLDVNSKQAPQADTLEKIFSVVENIWENGFLIKHDVKLSDRHALYYTDAAKILGFISASGSVTSIGQQLILSPNDKRLSIAAQSFENSHCGWTWVTWSKVDNITKIDPSTAKKFLDECAPTLSESTKLRRARTLRSWCIKLAPSYREWK</sequence>
<accession>A0ABX6DPR6</accession>
<dbReference type="EMBL" id="CP045845">
    <property type="protein sequence ID" value="QGH30464.1"/>
    <property type="molecule type" value="Genomic_DNA"/>
</dbReference>
<feature type="domain" description="DUF6575" evidence="1">
    <location>
        <begin position="3"/>
        <end position="227"/>
    </location>
</feature>
<dbReference type="Proteomes" id="UP000344450">
    <property type="component" value="Chromosome"/>
</dbReference>
<gene>
    <name evidence="2" type="ORF">GHC21_12625</name>
</gene>
<evidence type="ECO:0000259" key="1">
    <source>
        <dbReference type="Pfam" id="PF20215"/>
    </source>
</evidence>